<evidence type="ECO:0000313" key="3">
    <source>
        <dbReference type="Proteomes" id="UP000051802"/>
    </source>
</evidence>
<organism evidence="2 3">
    <name type="scientific">Stenotrophomonas panacihumi</name>
    <dbReference type="NCBI Taxonomy" id="676599"/>
    <lineage>
        <taxon>Bacteria</taxon>
        <taxon>Pseudomonadati</taxon>
        <taxon>Pseudomonadota</taxon>
        <taxon>Gammaproteobacteria</taxon>
        <taxon>Lysobacterales</taxon>
        <taxon>Lysobacteraceae</taxon>
        <taxon>Stenotrophomonas</taxon>
    </lineage>
</organism>
<evidence type="ECO:0000313" key="2">
    <source>
        <dbReference type="EMBL" id="KRG41651.1"/>
    </source>
</evidence>
<name>A0A0R0AMM9_9GAMM</name>
<evidence type="ECO:0000256" key="1">
    <source>
        <dbReference type="SAM" id="Phobius"/>
    </source>
</evidence>
<dbReference type="OrthoDB" id="7063111at2"/>
<keyword evidence="1" id="KW-1133">Transmembrane helix</keyword>
<keyword evidence="3" id="KW-1185">Reference proteome</keyword>
<reference evidence="2 3" key="1">
    <citation type="submission" date="2015-10" db="EMBL/GenBank/DDBJ databases">
        <title>Genome sequencing and analysis of members of genus Stenotrophomonas.</title>
        <authorList>
            <person name="Patil P.P."/>
            <person name="Midha S."/>
            <person name="Patil P.B."/>
        </authorList>
    </citation>
    <scope>NUCLEOTIDE SEQUENCE [LARGE SCALE GENOMIC DNA]</scope>
    <source>
        <strain evidence="2 3">JCM 16536</strain>
    </source>
</reference>
<sequence length="251" mass="27775">MNIALPALVVFLVLLPGFICRSQVKLAERDKLDYSPFGTVVAEGVLWSVLMHALWLGACALAGRHLDLRILLGLLSSAPAVQAEAIAQAHAQVGQIACYLVSQLLAAAWLTPLVRRLIIHWHLDQSDSPVAWLFRFRRAPWYYLLSGADFTGDEVPDLISIAAVVEVAGEPVLYVGSLVDYYCDAEGKLDRLVLEAVQRRALAKDRRTARVRVHDIAGDYFVLRYEQIMSLNVRYVRLAGTLPRSDAGILA</sequence>
<accession>A0A0R0AMM9</accession>
<protein>
    <submittedName>
        <fullName evidence="2">Uncharacterized protein</fullName>
    </submittedName>
</protein>
<keyword evidence="1" id="KW-0472">Membrane</keyword>
<dbReference type="EMBL" id="LLXU01000087">
    <property type="protein sequence ID" value="KRG41651.1"/>
    <property type="molecule type" value="Genomic_DNA"/>
</dbReference>
<dbReference type="AlphaFoldDB" id="A0A0R0AMM9"/>
<dbReference type="RefSeq" id="WP_057647117.1">
    <property type="nucleotide sequence ID" value="NZ_LLXU01000087.1"/>
</dbReference>
<keyword evidence="1" id="KW-0812">Transmembrane</keyword>
<feature type="transmembrane region" description="Helical" evidence="1">
    <location>
        <begin position="45"/>
        <end position="63"/>
    </location>
</feature>
<dbReference type="Proteomes" id="UP000051802">
    <property type="component" value="Unassembled WGS sequence"/>
</dbReference>
<comment type="caution">
    <text evidence="2">The sequence shown here is derived from an EMBL/GenBank/DDBJ whole genome shotgun (WGS) entry which is preliminary data.</text>
</comment>
<gene>
    <name evidence="2" type="ORF">ARC20_01175</name>
</gene>
<proteinExistence type="predicted"/>
<dbReference type="STRING" id="676599.ARC20_01175"/>